<dbReference type="EMBL" id="CRVC01000017">
    <property type="protein sequence ID" value="COR70295.1"/>
    <property type="molecule type" value="Genomic_DNA"/>
</dbReference>
<evidence type="ECO:0000256" key="1">
    <source>
        <dbReference type="SAM" id="Phobius"/>
    </source>
</evidence>
<dbReference type="EMBL" id="CMWB01000026">
    <property type="protein sequence ID" value="CKJ21806.1"/>
    <property type="molecule type" value="Genomic_DNA"/>
</dbReference>
<evidence type="ECO:0000313" key="4">
    <source>
        <dbReference type="EMBL" id="TVW28201.1"/>
    </source>
</evidence>
<evidence type="ECO:0000313" key="8">
    <source>
        <dbReference type="Proteomes" id="UP000315060"/>
    </source>
</evidence>
<name>A0A064BW74_STREE</name>
<dbReference type="EMBL" id="VMVH01000026">
    <property type="protein sequence ID" value="TVW28201.1"/>
    <property type="molecule type" value="Genomic_DNA"/>
</dbReference>
<dbReference type="PATRIC" id="fig|1313.5402.peg.1808"/>
<feature type="transmembrane region" description="Helical" evidence="1">
    <location>
        <begin position="107"/>
        <end position="125"/>
    </location>
</feature>
<keyword evidence="1" id="KW-0472">Membrane</keyword>
<organism evidence="4 9">
    <name type="scientific">Streptococcus pneumoniae</name>
    <dbReference type="NCBI Taxonomy" id="1313"/>
    <lineage>
        <taxon>Bacteria</taxon>
        <taxon>Bacillati</taxon>
        <taxon>Bacillota</taxon>
        <taxon>Bacilli</taxon>
        <taxon>Lactobacillales</taxon>
        <taxon>Streptococcaceae</taxon>
        <taxon>Streptococcus</taxon>
    </lineage>
</organism>
<keyword evidence="1" id="KW-1133">Transmembrane helix</keyword>
<accession>A0A064BW74</accession>
<dbReference type="Proteomes" id="UP000046095">
    <property type="component" value="Unassembled WGS sequence"/>
</dbReference>
<sequence>MYRDRFFEVLESPYTPYVAIELIYAIVVICFNLNLGNLNKQLTHHFDIDKMINQKDVSIASNVMSYENNISWHFLFFGILLIIIGFIIPILFSIINKSSYKREEIKNAIWFIIAIVIVVNFFLIISISRALLSPIIIATLIVCAVGATLGSLAISNT</sequence>
<dbReference type="RefSeq" id="WP_016397941.1">
    <property type="nucleotide sequence ID" value="NZ_CMTS01000033.1"/>
</dbReference>
<evidence type="ECO:0000313" key="3">
    <source>
        <dbReference type="EMBL" id="COR70295.1"/>
    </source>
</evidence>
<dbReference type="Proteomes" id="UP000318940">
    <property type="component" value="Unassembled WGS sequence"/>
</dbReference>
<feature type="transmembrane region" description="Helical" evidence="1">
    <location>
        <begin position="131"/>
        <end position="154"/>
    </location>
</feature>
<evidence type="ECO:0000313" key="5">
    <source>
        <dbReference type="EMBL" id="TVX66911.1"/>
    </source>
</evidence>
<evidence type="ECO:0000313" key="2">
    <source>
        <dbReference type="EMBL" id="CKJ21806.1"/>
    </source>
</evidence>
<reference evidence="2 6" key="1">
    <citation type="submission" date="2015-03" db="EMBL/GenBank/DDBJ databases">
        <authorList>
            <consortium name="Pathogen Informatics"/>
            <person name="Murphy D."/>
        </authorList>
    </citation>
    <scope>NUCLEOTIDE SEQUENCE [LARGE SCALE GENOMIC DNA]</scope>
    <source>
        <strain evidence="2 6">0310</strain>
    </source>
</reference>
<evidence type="ECO:0000313" key="6">
    <source>
        <dbReference type="Proteomes" id="UP000045541"/>
    </source>
</evidence>
<reference evidence="3 7" key="2">
    <citation type="submission" date="2015-03" db="EMBL/GenBank/DDBJ databases">
        <authorList>
            <person name="Murphy D."/>
        </authorList>
    </citation>
    <scope>NUCLEOTIDE SEQUENCE [LARGE SCALE GENOMIC DNA]</scope>
    <source>
        <strain evidence="3 7">SMRU1708</strain>
    </source>
</reference>
<keyword evidence="1" id="KW-0812">Transmembrane</keyword>
<evidence type="ECO:0000313" key="9">
    <source>
        <dbReference type="Proteomes" id="UP000318940"/>
    </source>
</evidence>
<evidence type="ECO:0000313" key="7">
    <source>
        <dbReference type="Proteomes" id="UP000046095"/>
    </source>
</evidence>
<feature type="transmembrane region" description="Helical" evidence="1">
    <location>
        <begin position="12"/>
        <end position="35"/>
    </location>
</feature>
<gene>
    <name evidence="5" type="ORF">AZJ28_10650</name>
    <name evidence="4" type="ORF">AZK02_02485</name>
    <name evidence="3" type="ORF">ERS021218_01438</name>
    <name evidence="2" type="ORF">ERS096071_01459</name>
</gene>
<dbReference type="Proteomes" id="UP000045541">
    <property type="component" value="Unassembled WGS sequence"/>
</dbReference>
<proteinExistence type="predicted"/>
<feature type="transmembrane region" description="Helical" evidence="1">
    <location>
        <begin position="70"/>
        <end position="95"/>
    </location>
</feature>
<dbReference type="Proteomes" id="UP000315060">
    <property type="component" value="Unassembled WGS sequence"/>
</dbReference>
<dbReference type="AlphaFoldDB" id="A0A064BW74"/>
<dbReference type="EMBL" id="VMYC01000212">
    <property type="protein sequence ID" value="TVX66911.1"/>
    <property type="molecule type" value="Genomic_DNA"/>
</dbReference>
<protein>
    <submittedName>
        <fullName evidence="4">Uncharacterized protein</fullName>
    </submittedName>
</protein>
<reference evidence="8 9" key="3">
    <citation type="submission" date="2019-07" db="EMBL/GenBank/DDBJ databases">
        <authorList>
            <person name="Mohale T."/>
        </authorList>
    </citation>
    <scope>NUCLEOTIDE SEQUENCE [LARGE SCALE GENOMIC DNA]</scope>
    <source>
        <strain evidence="4 9">NTPn 189</strain>
        <strain evidence="5 8">NTPn 59</strain>
    </source>
</reference>